<dbReference type="SUPFAM" id="SSF53697">
    <property type="entry name" value="SIS domain"/>
    <property type="match status" value="1"/>
</dbReference>
<dbReference type="EMBL" id="JANIPJ010000026">
    <property type="protein sequence ID" value="MCR2807369.1"/>
    <property type="molecule type" value="Genomic_DNA"/>
</dbReference>
<evidence type="ECO:0000313" key="3">
    <source>
        <dbReference type="EMBL" id="MCR2807369.1"/>
    </source>
</evidence>
<accession>A0A9X2MUZ5</accession>
<dbReference type="AlphaFoldDB" id="A0A9X2MUZ5"/>
<keyword evidence="4" id="KW-1185">Reference proteome</keyword>
<evidence type="ECO:0000256" key="1">
    <source>
        <dbReference type="ARBA" id="ARBA00009235"/>
    </source>
</evidence>
<evidence type="ECO:0000259" key="2">
    <source>
        <dbReference type="PROSITE" id="PS51464"/>
    </source>
</evidence>
<proteinExistence type="inferred from homology"/>
<dbReference type="Proteomes" id="UP001141950">
    <property type="component" value="Unassembled WGS sequence"/>
</dbReference>
<dbReference type="CDD" id="cd05005">
    <property type="entry name" value="SIS_PHI"/>
    <property type="match status" value="1"/>
</dbReference>
<dbReference type="GO" id="GO:0016853">
    <property type="term" value="F:isomerase activity"/>
    <property type="evidence" value="ECO:0007669"/>
    <property type="project" value="InterPro"/>
</dbReference>
<feature type="domain" description="SIS" evidence="2">
    <location>
        <begin position="31"/>
        <end position="173"/>
    </location>
</feature>
<dbReference type="InterPro" id="IPR046348">
    <property type="entry name" value="SIS_dom_sf"/>
</dbReference>
<protein>
    <submittedName>
        <fullName evidence="3">6-phospho-3-hexuloisomerase</fullName>
    </submittedName>
</protein>
<dbReference type="PANTHER" id="PTHR43443">
    <property type="entry name" value="3-HEXULOSE-6-PHOSPHATE ISOMERASE"/>
    <property type="match status" value="1"/>
</dbReference>
<evidence type="ECO:0000313" key="4">
    <source>
        <dbReference type="Proteomes" id="UP001141950"/>
    </source>
</evidence>
<name>A0A9X2MUZ5_9BACL</name>
<comment type="similarity">
    <text evidence="1">Belongs to the SIS family. PHI subfamily.</text>
</comment>
<sequence length="186" mass="19683">MAATIKGHVARIVTELERAANSLADASGEQLAEAILGADQVFVAGAGRSGLMMKAFAMRLMHLGIRAHVVGESVTPGITGKDLLVIGSGSGETRSLIGMTDKAQSLRATVAAVTIQPQSSIGSRADIVVPLPGVPKDRDGTELTVQPMGSLYEQTLLLFLDAVILRIMEFRERDSRAMYGNHANLE</sequence>
<dbReference type="PROSITE" id="PS51464">
    <property type="entry name" value="SIS"/>
    <property type="match status" value="1"/>
</dbReference>
<dbReference type="Gene3D" id="3.40.50.10490">
    <property type="entry name" value="Glucose-6-phosphate isomerase like protein, domain 1"/>
    <property type="match status" value="1"/>
</dbReference>
<dbReference type="InterPro" id="IPR001347">
    <property type="entry name" value="SIS_dom"/>
</dbReference>
<organism evidence="3 4">
    <name type="scientific">Paenibacillus soyae</name>
    <dbReference type="NCBI Taxonomy" id="2969249"/>
    <lineage>
        <taxon>Bacteria</taxon>
        <taxon>Bacillati</taxon>
        <taxon>Bacillota</taxon>
        <taxon>Bacilli</taxon>
        <taxon>Bacillales</taxon>
        <taxon>Paenibacillaceae</taxon>
        <taxon>Paenibacillus</taxon>
    </lineage>
</organism>
<dbReference type="PANTHER" id="PTHR43443:SF1">
    <property type="entry name" value="3-HEXULOSE-6-PHOSPHATE ISOMERASE"/>
    <property type="match status" value="1"/>
</dbReference>
<dbReference type="RefSeq" id="WP_257451784.1">
    <property type="nucleotide sequence ID" value="NZ_JANIPJ010000026.1"/>
</dbReference>
<comment type="caution">
    <text evidence="3">The sequence shown here is derived from an EMBL/GenBank/DDBJ whole genome shotgun (WGS) entry which is preliminary data.</text>
</comment>
<gene>
    <name evidence="3" type="primary">hxlB</name>
    <name evidence="3" type="ORF">NQZ67_26125</name>
</gene>
<reference evidence="3" key="1">
    <citation type="submission" date="2022-08" db="EMBL/GenBank/DDBJ databases">
        <title>The genomic sequence of strain Paenibacillus sp. SCIV0701.</title>
        <authorList>
            <person name="Zhao H."/>
        </authorList>
    </citation>
    <scope>NUCLEOTIDE SEQUENCE</scope>
    <source>
        <strain evidence="3">SCIV0701</strain>
    </source>
</reference>
<dbReference type="Pfam" id="PF01380">
    <property type="entry name" value="SIS"/>
    <property type="match status" value="1"/>
</dbReference>
<dbReference type="GO" id="GO:0097367">
    <property type="term" value="F:carbohydrate derivative binding"/>
    <property type="evidence" value="ECO:0007669"/>
    <property type="project" value="InterPro"/>
</dbReference>
<dbReference type="InterPro" id="IPR017552">
    <property type="entry name" value="PHI/rmpB"/>
</dbReference>
<dbReference type="GO" id="GO:1901135">
    <property type="term" value="P:carbohydrate derivative metabolic process"/>
    <property type="evidence" value="ECO:0007669"/>
    <property type="project" value="InterPro"/>
</dbReference>
<dbReference type="NCBIfam" id="TIGR03127">
    <property type="entry name" value="RuMP_HxlB"/>
    <property type="match status" value="1"/>
</dbReference>